<organism evidence="1 2">
    <name type="scientific">Hujiaoplasma nucleasis</name>
    <dbReference type="NCBI Taxonomy" id="2725268"/>
    <lineage>
        <taxon>Bacteria</taxon>
        <taxon>Bacillati</taxon>
        <taxon>Mycoplasmatota</taxon>
        <taxon>Mollicutes</taxon>
        <taxon>Candidatus Izemoplasmatales</taxon>
        <taxon>Hujiaoplasmataceae</taxon>
        <taxon>Hujiaoplasma</taxon>
    </lineage>
</organism>
<accession>A0A7L6N6N4</accession>
<evidence type="ECO:0000313" key="1">
    <source>
        <dbReference type="EMBL" id="QLY40174.1"/>
    </source>
</evidence>
<evidence type="ECO:0000313" key="2">
    <source>
        <dbReference type="Proteomes" id="UP000512167"/>
    </source>
</evidence>
<dbReference type="Proteomes" id="UP000512167">
    <property type="component" value="Chromosome"/>
</dbReference>
<proteinExistence type="predicted"/>
<sequence>MQEKLEALFNTLDSVLPGKVSYGRRESLVDDPNYIIYQVLSNRNLVYADDKSLIKIATFQVNLITKKKDLFIEERLEASLYFMGYEYELLSEFINEDGSVNRVYEIKQEVF</sequence>
<keyword evidence="2" id="KW-1185">Reference proteome</keyword>
<name>A0A7L6N6N4_9MOLU</name>
<protein>
    <submittedName>
        <fullName evidence="1">Uncharacterized protein</fullName>
    </submittedName>
</protein>
<dbReference type="KEGG" id="tbk:HF295_04570"/>
<dbReference type="AlphaFoldDB" id="A0A7L6N6N4"/>
<gene>
    <name evidence="1" type="ORF">HF295_04570</name>
</gene>
<dbReference type="EMBL" id="CP051151">
    <property type="protein sequence ID" value="QLY40174.1"/>
    <property type="molecule type" value="Genomic_DNA"/>
</dbReference>
<reference evidence="1 2" key="1">
    <citation type="submission" date="2020-04" db="EMBL/GenBank/DDBJ databases">
        <authorList>
            <person name="Zheng R.K."/>
            <person name="Sun C.M."/>
        </authorList>
    </citation>
    <scope>NUCLEOTIDE SEQUENCE [LARGE SCALE GENOMIC DNA]</scope>
    <source>
        <strain evidence="2">zrk29</strain>
    </source>
</reference>
<dbReference type="RefSeq" id="WP_312031000.1">
    <property type="nucleotide sequence ID" value="NZ_CP051151.1"/>
</dbReference>